<dbReference type="PRINTS" id="PR00344">
    <property type="entry name" value="BCTRLSENSOR"/>
</dbReference>
<dbReference type="Gene3D" id="3.30.565.10">
    <property type="entry name" value="Histidine kinase-like ATPase, C-terminal domain"/>
    <property type="match status" value="1"/>
</dbReference>
<dbReference type="SUPFAM" id="SSF55785">
    <property type="entry name" value="PYP-like sensor domain (PAS domain)"/>
    <property type="match status" value="1"/>
</dbReference>
<evidence type="ECO:0000256" key="1">
    <source>
        <dbReference type="ARBA" id="ARBA00000085"/>
    </source>
</evidence>
<protein>
    <recommendedName>
        <fullName evidence="3">histidine kinase</fullName>
        <ecNumber evidence="3">2.7.13.3</ecNumber>
    </recommendedName>
</protein>
<dbReference type="InterPro" id="IPR000014">
    <property type="entry name" value="PAS"/>
</dbReference>
<feature type="transmembrane region" description="Helical" evidence="12">
    <location>
        <begin position="97"/>
        <end position="118"/>
    </location>
</feature>
<evidence type="ECO:0000256" key="3">
    <source>
        <dbReference type="ARBA" id="ARBA00012438"/>
    </source>
</evidence>
<keyword evidence="4" id="KW-1003">Cell membrane</keyword>
<feature type="domain" description="Histidine kinase" evidence="13">
    <location>
        <begin position="407"/>
        <end position="626"/>
    </location>
</feature>
<dbReference type="InterPro" id="IPR036097">
    <property type="entry name" value="HisK_dim/P_sf"/>
</dbReference>
<dbReference type="EC" id="2.7.13.3" evidence="3"/>
<evidence type="ECO:0000256" key="2">
    <source>
        <dbReference type="ARBA" id="ARBA00004236"/>
    </source>
</evidence>
<dbReference type="Pfam" id="PF20973">
    <property type="entry name" value="VUPS"/>
    <property type="match status" value="1"/>
</dbReference>
<dbReference type="Pfam" id="PF08447">
    <property type="entry name" value="PAS_3"/>
    <property type="match status" value="1"/>
</dbReference>
<feature type="domain" description="PAC" evidence="15">
    <location>
        <begin position="336"/>
        <end position="389"/>
    </location>
</feature>
<evidence type="ECO:0000256" key="7">
    <source>
        <dbReference type="ARBA" id="ARBA00022741"/>
    </source>
</evidence>
<keyword evidence="6" id="KW-0808">Transferase</keyword>
<dbReference type="InterPro" id="IPR013655">
    <property type="entry name" value="PAS_fold_3"/>
</dbReference>
<comment type="catalytic activity">
    <reaction evidence="1">
        <text>ATP + protein L-histidine = ADP + protein N-phospho-L-histidine.</text>
        <dbReference type="EC" id="2.7.13.3"/>
    </reaction>
</comment>
<dbReference type="NCBIfam" id="TIGR00229">
    <property type="entry name" value="sensory_box"/>
    <property type="match status" value="1"/>
</dbReference>
<dbReference type="GO" id="GO:0005524">
    <property type="term" value="F:ATP binding"/>
    <property type="evidence" value="ECO:0007669"/>
    <property type="project" value="UniProtKB-KW"/>
</dbReference>
<feature type="transmembrane region" description="Helical" evidence="12">
    <location>
        <begin position="138"/>
        <end position="157"/>
    </location>
</feature>
<dbReference type="PANTHER" id="PTHR43711:SF31">
    <property type="entry name" value="HISTIDINE KINASE"/>
    <property type="match status" value="1"/>
</dbReference>
<feature type="transmembrane region" description="Helical" evidence="12">
    <location>
        <begin position="207"/>
        <end position="227"/>
    </location>
</feature>
<dbReference type="CDD" id="cd00082">
    <property type="entry name" value="HisKA"/>
    <property type="match status" value="1"/>
</dbReference>
<evidence type="ECO:0000256" key="5">
    <source>
        <dbReference type="ARBA" id="ARBA00022553"/>
    </source>
</evidence>
<evidence type="ECO:0000259" key="14">
    <source>
        <dbReference type="PROSITE" id="PS50112"/>
    </source>
</evidence>
<evidence type="ECO:0000313" key="17">
    <source>
        <dbReference type="Proteomes" id="UP000292262"/>
    </source>
</evidence>
<dbReference type="SMART" id="SM00387">
    <property type="entry name" value="HATPase_c"/>
    <property type="match status" value="1"/>
</dbReference>
<feature type="transmembrane region" description="Helical" evidence="12">
    <location>
        <begin position="6"/>
        <end position="27"/>
    </location>
</feature>
<organism evidence="16 17">
    <name type="scientific">Aquimarina brevivitae</name>
    <dbReference type="NCBI Taxonomy" id="323412"/>
    <lineage>
        <taxon>Bacteria</taxon>
        <taxon>Pseudomonadati</taxon>
        <taxon>Bacteroidota</taxon>
        <taxon>Flavobacteriia</taxon>
        <taxon>Flavobacteriales</taxon>
        <taxon>Flavobacteriaceae</taxon>
        <taxon>Aquimarina</taxon>
    </lineage>
</organism>
<keyword evidence="9" id="KW-0067">ATP-binding</keyword>
<feature type="transmembrane region" description="Helical" evidence="12">
    <location>
        <begin position="169"/>
        <end position="195"/>
    </location>
</feature>
<feature type="domain" description="PAS" evidence="14">
    <location>
        <begin position="263"/>
        <end position="333"/>
    </location>
</feature>
<dbReference type="InterPro" id="IPR050736">
    <property type="entry name" value="Sensor_HK_Regulatory"/>
</dbReference>
<keyword evidence="7" id="KW-0547">Nucleotide-binding</keyword>
<dbReference type="EMBL" id="SGXE01000006">
    <property type="protein sequence ID" value="RZS90684.1"/>
    <property type="molecule type" value="Genomic_DNA"/>
</dbReference>
<dbReference type="InterPro" id="IPR004358">
    <property type="entry name" value="Sig_transdc_His_kin-like_C"/>
</dbReference>
<dbReference type="Gene3D" id="1.10.287.130">
    <property type="match status" value="1"/>
</dbReference>
<feature type="transmembrane region" description="Helical" evidence="12">
    <location>
        <begin position="64"/>
        <end position="85"/>
    </location>
</feature>
<dbReference type="InterPro" id="IPR001610">
    <property type="entry name" value="PAC"/>
</dbReference>
<dbReference type="InterPro" id="IPR003594">
    <property type="entry name" value="HATPase_dom"/>
</dbReference>
<dbReference type="Proteomes" id="UP000292262">
    <property type="component" value="Unassembled WGS sequence"/>
</dbReference>
<dbReference type="GO" id="GO:0005886">
    <property type="term" value="C:plasma membrane"/>
    <property type="evidence" value="ECO:0007669"/>
    <property type="project" value="UniProtKB-SubCell"/>
</dbReference>
<dbReference type="CDD" id="cd00130">
    <property type="entry name" value="PAS"/>
    <property type="match status" value="1"/>
</dbReference>
<dbReference type="InterPro" id="IPR003661">
    <property type="entry name" value="HisK_dim/P_dom"/>
</dbReference>
<keyword evidence="17" id="KW-1185">Reference proteome</keyword>
<sequence>MDQINFYQILIFGFQGLIISFLLLLLFQLRATFGVGLLFATMGLFQFMQALLASTLYYEIADGLMISPGSSVMFPATLFAILLIYIKEDATVTRRLIYALITANIVMSVLLLSFRFNIEESFQFNNFNLSSVFFDGNALVLMIGTVALFLDSLLIIFTFEFISKYSTNLFIRICFTMLIALTFDAVFFALSTFWYFDNVGSFLESGLYSKVFSAIFYSIVFSLYLKYVDKEEYKPKFLTFKDTFHALTYKQKFIAAEKAAQLTQSRYKTLTNISPVGIFMTKPNGKTIFVNPRWCEISGMSYEEALGEGWLKAVHPDDRQRLKKGWENDTEDRKASYSEYRFINKKDGSIKWVLGQAIPEYDENGRISGYVGTITDITEIKLYEEELSRLKDKAEESDRLKSAFLANMSHEIRTPMNGIMGFAELLKEPKLSGDEKSLYLSLIEESGKRMLNIIKDIIDISKIESGQVTVTPSDVAINEEITYLYQFFKPEADKKNLELSFHLDLTNENAVIRTDKEKLVAILTNLIKNAIKYTNEGAISFGYQKVNKDKLEFFVKDTGIGIPKNRQKAIFKRFVQADIKDRYALEGAGIGLSIAKAYVEMLEGKIRVESTENIGSTFYFTIPYIKAS</sequence>
<dbReference type="AlphaFoldDB" id="A0A4Q7NUE8"/>
<reference evidence="16 17" key="1">
    <citation type="submission" date="2019-02" db="EMBL/GenBank/DDBJ databases">
        <title>Genomic Encyclopedia of Type Strains, Phase IV (KMG-IV): sequencing the most valuable type-strain genomes for metagenomic binning, comparative biology and taxonomic classification.</title>
        <authorList>
            <person name="Goeker M."/>
        </authorList>
    </citation>
    <scope>NUCLEOTIDE SEQUENCE [LARGE SCALE GENOMIC DNA]</scope>
    <source>
        <strain evidence="16 17">DSM 17196</strain>
    </source>
</reference>
<dbReference type="Pfam" id="PF00512">
    <property type="entry name" value="HisKA"/>
    <property type="match status" value="1"/>
</dbReference>
<dbReference type="InterPro" id="IPR035965">
    <property type="entry name" value="PAS-like_dom_sf"/>
</dbReference>
<comment type="caution">
    <text evidence="16">The sequence shown here is derived from an EMBL/GenBank/DDBJ whole genome shotgun (WGS) entry which is preliminary data.</text>
</comment>
<dbReference type="GO" id="GO:0000155">
    <property type="term" value="F:phosphorelay sensor kinase activity"/>
    <property type="evidence" value="ECO:0007669"/>
    <property type="project" value="InterPro"/>
</dbReference>
<dbReference type="InterPro" id="IPR000700">
    <property type="entry name" value="PAS-assoc_C"/>
</dbReference>
<keyword evidence="11 12" id="KW-0472">Membrane</keyword>
<dbReference type="FunFam" id="3.30.450.20:FF:000099">
    <property type="entry name" value="Sensory box sensor histidine kinase"/>
    <property type="match status" value="1"/>
</dbReference>
<dbReference type="Pfam" id="PF02518">
    <property type="entry name" value="HATPase_c"/>
    <property type="match status" value="1"/>
</dbReference>
<evidence type="ECO:0000256" key="12">
    <source>
        <dbReference type="SAM" id="Phobius"/>
    </source>
</evidence>
<gene>
    <name evidence="16" type="ORF">EV197_3213</name>
</gene>
<dbReference type="InterPro" id="IPR048533">
    <property type="entry name" value="VUPS"/>
</dbReference>
<keyword evidence="12" id="KW-0812">Transmembrane</keyword>
<dbReference type="SMART" id="SM00091">
    <property type="entry name" value="PAS"/>
    <property type="match status" value="1"/>
</dbReference>
<keyword evidence="12" id="KW-1133">Transmembrane helix</keyword>
<dbReference type="PROSITE" id="PS50112">
    <property type="entry name" value="PAS"/>
    <property type="match status" value="1"/>
</dbReference>
<dbReference type="PANTHER" id="PTHR43711">
    <property type="entry name" value="TWO-COMPONENT HISTIDINE KINASE"/>
    <property type="match status" value="1"/>
</dbReference>
<evidence type="ECO:0000259" key="13">
    <source>
        <dbReference type="PROSITE" id="PS50109"/>
    </source>
</evidence>
<evidence type="ECO:0000259" key="15">
    <source>
        <dbReference type="PROSITE" id="PS50113"/>
    </source>
</evidence>
<accession>A0A4Q7NUE8</accession>
<name>A0A4Q7NUE8_9FLAO</name>
<dbReference type="OrthoDB" id="9796457at2"/>
<keyword evidence="5" id="KW-0597">Phosphoprotein</keyword>
<comment type="subcellular location">
    <subcellularLocation>
        <location evidence="2">Cell membrane</location>
    </subcellularLocation>
</comment>
<evidence type="ECO:0000256" key="10">
    <source>
        <dbReference type="ARBA" id="ARBA00023012"/>
    </source>
</evidence>
<keyword evidence="8" id="KW-0418">Kinase</keyword>
<dbReference type="FunFam" id="3.30.565.10:FF:000023">
    <property type="entry name" value="PAS domain-containing sensor histidine kinase"/>
    <property type="match status" value="1"/>
</dbReference>
<dbReference type="InterPro" id="IPR005467">
    <property type="entry name" value="His_kinase_dom"/>
</dbReference>
<dbReference type="SMART" id="SM00388">
    <property type="entry name" value="HisKA"/>
    <property type="match status" value="1"/>
</dbReference>
<evidence type="ECO:0000256" key="6">
    <source>
        <dbReference type="ARBA" id="ARBA00022679"/>
    </source>
</evidence>
<keyword evidence="10" id="KW-0902">Two-component regulatory system</keyword>
<dbReference type="PROSITE" id="PS50109">
    <property type="entry name" value="HIS_KIN"/>
    <property type="match status" value="1"/>
</dbReference>
<dbReference type="PROSITE" id="PS50113">
    <property type="entry name" value="PAC"/>
    <property type="match status" value="1"/>
</dbReference>
<feature type="transmembrane region" description="Helical" evidence="12">
    <location>
        <begin position="34"/>
        <end position="58"/>
    </location>
</feature>
<dbReference type="SUPFAM" id="SSF47384">
    <property type="entry name" value="Homodimeric domain of signal transducing histidine kinase"/>
    <property type="match status" value="1"/>
</dbReference>
<evidence type="ECO:0000313" key="16">
    <source>
        <dbReference type="EMBL" id="RZS90684.1"/>
    </source>
</evidence>
<dbReference type="InterPro" id="IPR036890">
    <property type="entry name" value="HATPase_C_sf"/>
</dbReference>
<evidence type="ECO:0000256" key="9">
    <source>
        <dbReference type="ARBA" id="ARBA00022840"/>
    </source>
</evidence>
<dbReference type="SUPFAM" id="SSF55874">
    <property type="entry name" value="ATPase domain of HSP90 chaperone/DNA topoisomerase II/histidine kinase"/>
    <property type="match status" value="1"/>
</dbReference>
<dbReference type="RefSeq" id="WP_130287723.1">
    <property type="nucleotide sequence ID" value="NZ_SGXE01000006.1"/>
</dbReference>
<dbReference type="Gene3D" id="3.30.450.20">
    <property type="entry name" value="PAS domain"/>
    <property type="match status" value="1"/>
</dbReference>
<dbReference type="SMART" id="SM00086">
    <property type="entry name" value="PAC"/>
    <property type="match status" value="1"/>
</dbReference>
<evidence type="ECO:0000256" key="11">
    <source>
        <dbReference type="ARBA" id="ARBA00023136"/>
    </source>
</evidence>
<evidence type="ECO:0000256" key="4">
    <source>
        <dbReference type="ARBA" id="ARBA00022475"/>
    </source>
</evidence>
<proteinExistence type="predicted"/>
<evidence type="ECO:0000256" key="8">
    <source>
        <dbReference type="ARBA" id="ARBA00022777"/>
    </source>
</evidence>